<dbReference type="GO" id="GO:0003887">
    <property type="term" value="F:DNA-directed DNA polymerase activity"/>
    <property type="evidence" value="ECO:0007669"/>
    <property type="project" value="UniProtKB-EC"/>
</dbReference>
<evidence type="ECO:0000313" key="1">
    <source>
        <dbReference type="EMBL" id="AVO24241.1"/>
    </source>
</evidence>
<dbReference type="SUPFAM" id="SSF56672">
    <property type="entry name" value="DNA/RNA polymerases"/>
    <property type="match status" value="1"/>
</dbReference>
<dbReference type="InterPro" id="IPR043502">
    <property type="entry name" value="DNA/RNA_pol_sf"/>
</dbReference>
<keyword evidence="1" id="KW-0548">Nucleotidyltransferase</keyword>
<dbReference type="GeneID" id="64408928"/>
<dbReference type="EMBL" id="MG944234">
    <property type="protein sequence ID" value="AVO24241.1"/>
    <property type="molecule type" value="Genomic_DNA"/>
</dbReference>
<reference evidence="1 2" key="1">
    <citation type="submission" date="2018-02" db="EMBL/GenBank/DDBJ databases">
        <title>Isolation, characterization and comparative genomics of Xanthomonas oryzae pv. oryzae bacteriophages.</title>
        <authorList>
            <person name="Varga I."/>
            <person name="Molnar J."/>
            <person name="Gazdag A."/>
            <person name="Szucs D."/>
            <person name="Doffkay Z."/>
            <person name="Valappil S.K."/>
            <person name="Papp S."/>
            <person name="Pinter R."/>
            <person name="Vera Cruz C.M."/>
            <person name="Ricardo O."/>
            <person name="Vizi T."/>
            <person name="Schneider G."/>
            <person name="Rakhely G."/>
            <person name="Kovacs T."/>
        </authorList>
    </citation>
    <scope>NUCLEOTIDE SEQUENCE [LARGE SCALE GENOMIC DNA]</scope>
</reference>
<name>A0A3S7I6I4_9CAUD</name>
<organism evidence="1 2">
    <name type="scientific">Xanthomonas phage XPV1</name>
    <dbReference type="NCBI Taxonomy" id="2099860"/>
    <lineage>
        <taxon>Viruses</taxon>
        <taxon>Duplodnaviria</taxon>
        <taxon>Heunggongvirae</taxon>
        <taxon>Uroviricota</taxon>
        <taxon>Caudoviricetes</taxon>
        <taxon>Kantovirinae</taxon>
        <taxon>Tsukubavirus</taxon>
        <taxon>Tsukubavirus XPV1</taxon>
    </lineage>
</organism>
<keyword evidence="2" id="KW-1185">Reference proteome</keyword>
<sequence>MTQGLARDLFWEAMLSVAPVEQIVHHVYDEVILEVPEDRAELRLKQLEARLSKAPLWAPGLPLGAEGFVSPYWRK</sequence>
<proteinExistence type="predicted"/>
<dbReference type="EC" id="2.7.7.7" evidence="1"/>
<dbReference type="RefSeq" id="YP_010052558.1">
    <property type="nucleotide sequence ID" value="NC_054459.1"/>
</dbReference>
<dbReference type="KEGG" id="vg:64408928"/>
<keyword evidence="1" id="KW-0808">Transferase</keyword>
<evidence type="ECO:0000313" key="2">
    <source>
        <dbReference type="Proteomes" id="UP000290080"/>
    </source>
</evidence>
<accession>A0A3S7I6I4</accession>
<protein>
    <submittedName>
        <fullName evidence="1">DNA polymerase I</fullName>
        <ecNumber evidence="1">2.7.7.7</ecNumber>
    </submittedName>
</protein>
<dbReference type="Proteomes" id="UP000290080">
    <property type="component" value="Segment"/>
</dbReference>